<dbReference type="InterPro" id="IPR001789">
    <property type="entry name" value="Sig_transdc_resp-reg_receiver"/>
</dbReference>
<evidence type="ECO:0000256" key="5">
    <source>
        <dbReference type="ARBA" id="ARBA00023012"/>
    </source>
</evidence>
<dbReference type="SUPFAM" id="SSF46689">
    <property type="entry name" value="Homeodomain-like"/>
    <property type="match status" value="2"/>
</dbReference>
<evidence type="ECO:0000256" key="9">
    <source>
        <dbReference type="ARBA" id="ARBA00024867"/>
    </source>
</evidence>
<dbReference type="PROSITE" id="PS01124">
    <property type="entry name" value="HTH_ARAC_FAMILY_2"/>
    <property type="match status" value="1"/>
</dbReference>
<feature type="domain" description="Response regulatory" evidence="12">
    <location>
        <begin position="19"/>
        <end position="136"/>
    </location>
</feature>
<dbReference type="PANTHER" id="PTHR42713">
    <property type="entry name" value="HISTIDINE KINASE-RELATED"/>
    <property type="match status" value="1"/>
</dbReference>
<dbReference type="Pfam" id="PF12833">
    <property type="entry name" value="HTH_18"/>
    <property type="match status" value="1"/>
</dbReference>
<evidence type="ECO:0000256" key="10">
    <source>
        <dbReference type="PROSITE-ProRule" id="PRU00169"/>
    </source>
</evidence>
<keyword evidence="6" id="KW-0805">Transcription regulation</keyword>
<dbReference type="GO" id="GO:0000160">
    <property type="term" value="P:phosphorelay signal transduction system"/>
    <property type="evidence" value="ECO:0007669"/>
    <property type="project" value="UniProtKB-KW"/>
</dbReference>
<dbReference type="Pfam" id="PF00072">
    <property type="entry name" value="Response_reg"/>
    <property type="match status" value="1"/>
</dbReference>
<keyword evidence="7" id="KW-0238">DNA-binding</keyword>
<evidence type="ECO:0000256" key="7">
    <source>
        <dbReference type="ARBA" id="ARBA00023125"/>
    </source>
</evidence>
<dbReference type="PANTHER" id="PTHR42713:SF3">
    <property type="entry name" value="TRANSCRIPTIONAL REGULATORY PROTEIN HPTR"/>
    <property type="match status" value="1"/>
</dbReference>
<accession>A0A415HRI3</accession>
<gene>
    <name evidence="13" type="ORF">DW040_04615</name>
</gene>
<keyword evidence="5" id="KW-0902">Two-component regulatory system</keyword>
<dbReference type="GO" id="GO:0005737">
    <property type="term" value="C:cytoplasm"/>
    <property type="evidence" value="ECO:0007669"/>
    <property type="project" value="UniProtKB-SubCell"/>
</dbReference>
<dbReference type="GO" id="GO:0003700">
    <property type="term" value="F:DNA-binding transcription factor activity"/>
    <property type="evidence" value="ECO:0007669"/>
    <property type="project" value="InterPro"/>
</dbReference>
<dbReference type="SMART" id="SM00342">
    <property type="entry name" value="HTH_ARAC"/>
    <property type="match status" value="1"/>
</dbReference>
<dbReference type="AlphaFoldDB" id="A0A415HRI3"/>
<feature type="modified residue" description="4-aspartylphosphate" evidence="10">
    <location>
        <position position="71"/>
    </location>
</feature>
<evidence type="ECO:0000256" key="2">
    <source>
        <dbReference type="ARBA" id="ARBA00018672"/>
    </source>
</evidence>
<keyword evidence="4 10" id="KW-0597">Phosphoprotein</keyword>
<dbReference type="Proteomes" id="UP000284267">
    <property type="component" value="Unassembled WGS sequence"/>
</dbReference>
<protein>
    <recommendedName>
        <fullName evidence="2">Stage 0 sporulation protein A homolog</fullName>
    </recommendedName>
</protein>
<name>A0A415HRI3_9FIRM</name>
<evidence type="ECO:0000259" key="12">
    <source>
        <dbReference type="PROSITE" id="PS50110"/>
    </source>
</evidence>
<evidence type="ECO:0000256" key="3">
    <source>
        <dbReference type="ARBA" id="ARBA00022490"/>
    </source>
</evidence>
<dbReference type="InterPro" id="IPR011006">
    <property type="entry name" value="CheY-like_superfamily"/>
</dbReference>
<dbReference type="InterPro" id="IPR009057">
    <property type="entry name" value="Homeodomain-like_sf"/>
</dbReference>
<dbReference type="Gene3D" id="3.40.50.2300">
    <property type="match status" value="1"/>
</dbReference>
<evidence type="ECO:0000256" key="8">
    <source>
        <dbReference type="ARBA" id="ARBA00023163"/>
    </source>
</evidence>
<evidence type="ECO:0000259" key="11">
    <source>
        <dbReference type="PROSITE" id="PS01124"/>
    </source>
</evidence>
<reference evidence="13 14" key="1">
    <citation type="submission" date="2018-08" db="EMBL/GenBank/DDBJ databases">
        <title>A genome reference for cultivated species of the human gut microbiota.</title>
        <authorList>
            <person name="Zou Y."/>
            <person name="Xue W."/>
            <person name="Luo G."/>
        </authorList>
    </citation>
    <scope>NUCLEOTIDE SEQUENCE [LARGE SCALE GENOMIC DNA]</scope>
    <source>
        <strain evidence="13 14">AF39-4</strain>
    </source>
</reference>
<evidence type="ECO:0000313" key="13">
    <source>
        <dbReference type="EMBL" id="RHK96485.1"/>
    </source>
</evidence>
<evidence type="ECO:0000256" key="6">
    <source>
        <dbReference type="ARBA" id="ARBA00023015"/>
    </source>
</evidence>
<dbReference type="PROSITE" id="PS50110">
    <property type="entry name" value="RESPONSE_REGULATORY"/>
    <property type="match status" value="1"/>
</dbReference>
<comment type="function">
    <text evidence="9">May play the central regulatory role in sporulation. It may be an element of the effector pathway responsible for the activation of sporulation genes in response to nutritional stress. Spo0A may act in concert with spo0H (a sigma factor) to control the expression of some genes that are critical to the sporulation process.</text>
</comment>
<dbReference type="CDD" id="cd17536">
    <property type="entry name" value="REC_YesN-like"/>
    <property type="match status" value="1"/>
</dbReference>
<keyword evidence="3" id="KW-0963">Cytoplasm</keyword>
<proteinExistence type="predicted"/>
<dbReference type="GO" id="GO:0043565">
    <property type="term" value="F:sequence-specific DNA binding"/>
    <property type="evidence" value="ECO:0007669"/>
    <property type="project" value="InterPro"/>
</dbReference>
<evidence type="ECO:0000256" key="4">
    <source>
        <dbReference type="ARBA" id="ARBA00022553"/>
    </source>
</evidence>
<dbReference type="Gene3D" id="1.10.10.60">
    <property type="entry name" value="Homeodomain-like"/>
    <property type="match status" value="2"/>
</dbReference>
<comment type="subcellular location">
    <subcellularLocation>
        <location evidence="1">Cytoplasm</location>
    </subcellularLocation>
</comment>
<evidence type="ECO:0000313" key="14">
    <source>
        <dbReference type="Proteomes" id="UP000284267"/>
    </source>
</evidence>
<evidence type="ECO:0000256" key="1">
    <source>
        <dbReference type="ARBA" id="ARBA00004496"/>
    </source>
</evidence>
<dbReference type="SUPFAM" id="SSF52172">
    <property type="entry name" value="CheY-like"/>
    <property type="match status" value="1"/>
</dbReference>
<organism evidence="13 14">
    <name type="scientific">Blautia obeum</name>
    <dbReference type="NCBI Taxonomy" id="40520"/>
    <lineage>
        <taxon>Bacteria</taxon>
        <taxon>Bacillati</taxon>
        <taxon>Bacillota</taxon>
        <taxon>Clostridia</taxon>
        <taxon>Lachnospirales</taxon>
        <taxon>Lachnospiraceae</taxon>
        <taxon>Blautia</taxon>
    </lineage>
</organism>
<dbReference type="InterPro" id="IPR051552">
    <property type="entry name" value="HptR"/>
</dbReference>
<keyword evidence="8" id="KW-0804">Transcription</keyword>
<dbReference type="EMBL" id="QROE01000002">
    <property type="protein sequence ID" value="RHK96485.1"/>
    <property type="molecule type" value="Genomic_DNA"/>
</dbReference>
<dbReference type="InterPro" id="IPR018060">
    <property type="entry name" value="HTH_AraC"/>
</dbReference>
<sequence>MSVVCNTDLNGDQQMKTIKTLLVDDDYLVIQDLKNLVDWNKLGFQITGTATNGKTALALATKQKPELIITDISMPVMDGFDFIETVKKDFPNTYIIFISSYASFTYAQRAMENGIRDYILKNEITSQLLEERLLKVAKTLHNNRQISQEQLCSKLSAYFHFKADQLPDMPFFSQKYIFLFFSLHLPLEKLKLHFLHLSQYGRKLYDVLAPIVSAGYPHSFSAVTDEIVILCINPADINQPVCNTSVSILCHLFQKQAQELCRCDVISWYDPGSYSLSHGRTLYQTVLPYLHFYGSFPTESVMNLESFTQQPFVPVRTLFPYHLLEEGMNDFQLFFSQLYSHLQLLFDAQDADSIFMLYHNLLLQMEELTNHMISFPATNSFHSLQEIYDFFVHCYQQIKEYQNKNQYESFSVPVHTAIEYMKKNLSDNNLTIDQIAEAAYLSSSRLSVLFRKETGQTVNDYLTDLRISHAIHLLENSNYKIYEIAEKTGYKSSQYFSQVFNQRTGRRPLSFRQKKPSI</sequence>
<comment type="caution">
    <text evidence="13">The sequence shown here is derived from an EMBL/GenBank/DDBJ whole genome shotgun (WGS) entry which is preliminary data.</text>
</comment>
<feature type="domain" description="HTH araC/xylS-type" evidence="11">
    <location>
        <begin position="415"/>
        <end position="514"/>
    </location>
</feature>
<dbReference type="SMART" id="SM00448">
    <property type="entry name" value="REC"/>
    <property type="match status" value="1"/>
</dbReference>